<gene>
    <name evidence="1" type="ORF">ECPE_LOCUS11827</name>
</gene>
<evidence type="ECO:0000313" key="1">
    <source>
        <dbReference type="EMBL" id="VDP89006.1"/>
    </source>
</evidence>
<keyword evidence="2" id="KW-1185">Reference proteome</keyword>
<protein>
    <submittedName>
        <fullName evidence="3">V-type proton ATPase subunit G</fullName>
    </submittedName>
</protein>
<dbReference type="WBParaSite" id="ECPE_0001186301-mRNA-1">
    <property type="protein sequence ID" value="ECPE_0001186301-mRNA-1"/>
    <property type="gene ID" value="ECPE_0001186301"/>
</dbReference>
<proteinExistence type="predicted"/>
<dbReference type="OrthoDB" id="250802at2759"/>
<name>A0A183AXZ3_9TREM</name>
<dbReference type="EMBL" id="UZAN01051601">
    <property type="protein sequence ID" value="VDP89006.1"/>
    <property type="molecule type" value="Genomic_DNA"/>
</dbReference>
<accession>A0A183AXZ3</accession>
<dbReference type="AlphaFoldDB" id="A0A183AXZ3"/>
<reference evidence="1 2" key="2">
    <citation type="submission" date="2018-11" db="EMBL/GenBank/DDBJ databases">
        <authorList>
            <consortium name="Pathogen Informatics"/>
        </authorList>
    </citation>
    <scope>NUCLEOTIDE SEQUENCE [LARGE SCALE GENOMIC DNA]</scope>
    <source>
        <strain evidence="1 2">Egypt</strain>
    </source>
</reference>
<sequence length="80" mass="8897">MAARNDGIQLLLQAEKSASEKVLGRRSEIQAQIEKLTDDIIKTQSSSVNMHKEDAINLLLGLVMEIEPRLHPNYRVGATV</sequence>
<reference evidence="3" key="1">
    <citation type="submission" date="2016-06" db="UniProtKB">
        <authorList>
            <consortium name="WormBaseParasite"/>
        </authorList>
    </citation>
    <scope>IDENTIFICATION</scope>
</reference>
<organism evidence="3">
    <name type="scientific">Echinostoma caproni</name>
    <dbReference type="NCBI Taxonomy" id="27848"/>
    <lineage>
        <taxon>Eukaryota</taxon>
        <taxon>Metazoa</taxon>
        <taxon>Spiralia</taxon>
        <taxon>Lophotrochozoa</taxon>
        <taxon>Platyhelminthes</taxon>
        <taxon>Trematoda</taxon>
        <taxon>Digenea</taxon>
        <taxon>Plagiorchiida</taxon>
        <taxon>Echinostomata</taxon>
        <taxon>Echinostomatoidea</taxon>
        <taxon>Echinostomatidae</taxon>
        <taxon>Echinostoma</taxon>
    </lineage>
</organism>
<evidence type="ECO:0000313" key="2">
    <source>
        <dbReference type="Proteomes" id="UP000272942"/>
    </source>
</evidence>
<evidence type="ECO:0000313" key="3">
    <source>
        <dbReference type="WBParaSite" id="ECPE_0001186301-mRNA-1"/>
    </source>
</evidence>
<dbReference type="Proteomes" id="UP000272942">
    <property type="component" value="Unassembled WGS sequence"/>
</dbReference>
<dbReference type="Gene3D" id="1.20.5.2950">
    <property type="match status" value="1"/>
</dbReference>